<dbReference type="Proteomes" id="UP000823399">
    <property type="component" value="Unassembled WGS sequence"/>
</dbReference>
<dbReference type="EMBL" id="JABBWM010000042">
    <property type="protein sequence ID" value="KAG2103989.1"/>
    <property type="molecule type" value="Genomic_DNA"/>
</dbReference>
<reference evidence="3" key="1">
    <citation type="journal article" date="2020" name="New Phytol.">
        <title>Comparative genomics reveals dynamic genome evolution in host specialist ectomycorrhizal fungi.</title>
        <authorList>
            <person name="Lofgren L.A."/>
            <person name="Nguyen N.H."/>
            <person name="Vilgalys R."/>
            <person name="Ruytinx J."/>
            <person name="Liao H.L."/>
            <person name="Branco S."/>
            <person name="Kuo A."/>
            <person name="LaButti K."/>
            <person name="Lipzen A."/>
            <person name="Andreopoulos W."/>
            <person name="Pangilinan J."/>
            <person name="Riley R."/>
            <person name="Hundley H."/>
            <person name="Na H."/>
            <person name="Barry K."/>
            <person name="Grigoriev I.V."/>
            <person name="Stajich J.E."/>
            <person name="Kennedy P.G."/>
        </authorList>
    </citation>
    <scope>NUCLEOTIDE SEQUENCE</scope>
    <source>
        <strain evidence="3">FC423</strain>
    </source>
</reference>
<evidence type="ECO:0000313" key="3">
    <source>
        <dbReference type="EMBL" id="KAG2103989.1"/>
    </source>
</evidence>
<dbReference type="OrthoDB" id="3139052at2759"/>
<feature type="region of interest" description="Disordered" evidence="1">
    <location>
        <begin position="67"/>
        <end position="89"/>
    </location>
</feature>
<dbReference type="RefSeq" id="XP_041290694.1">
    <property type="nucleotide sequence ID" value="XM_041441759.1"/>
</dbReference>
<dbReference type="Pfam" id="PF05699">
    <property type="entry name" value="Dimer_Tnp_hAT"/>
    <property type="match status" value="1"/>
</dbReference>
<feature type="domain" description="HAT C-terminal dimerisation" evidence="2">
    <location>
        <begin position="1"/>
        <end position="47"/>
    </location>
</feature>
<dbReference type="InterPro" id="IPR008906">
    <property type="entry name" value="HATC_C_dom"/>
</dbReference>
<evidence type="ECO:0000256" key="1">
    <source>
        <dbReference type="SAM" id="MobiDB-lite"/>
    </source>
</evidence>
<name>A0A9P7F481_9AGAM</name>
<dbReference type="GeneID" id="64704018"/>
<feature type="compositionally biased region" description="Polar residues" evidence="1">
    <location>
        <begin position="78"/>
        <end position="89"/>
    </location>
</feature>
<comment type="caution">
    <text evidence="3">The sequence shown here is derived from an EMBL/GenBank/DDBJ whole genome shotgun (WGS) entry which is preliminary data.</text>
</comment>
<protein>
    <recommendedName>
        <fullName evidence="2">HAT C-terminal dimerisation domain-containing protein</fullName>
    </recommendedName>
</protein>
<organism evidence="3 4">
    <name type="scientific">Suillus discolor</name>
    <dbReference type="NCBI Taxonomy" id="1912936"/>
    <lineage>
        <taxon>Eukaryota</taxon>
        <taxon>Fungi</taxon>
        <taxon>Dikarya</taxon>
        <taxon>Basidiomycota</taxon>
        <taxon>Agaricomycotina</taxon>
        <taxon>Agaricomycetes</taxon>
        <taxon>Agaricomycetidae</taxon>
        <taxon>Boletales</taxon>
        <taxon>Suillineae</taxon>
        <taxon>Suillaceae</taxon>
        <taxon>Suillus</taxon>
    </lineage>
</organism>
<accession>A0A9P7F481</accession>
<evidence type="ECO:0000259" key="2">
    <source>
        <dbReference type="Pfam" id="PF05699"/>
    </source>
</evidence>
<keyword evidence="4" id="KW-1185">Reference proteome</keyword>
<dbReference type="AlphaFoldDB" id="A0A9P7F481"/>
<evidence type="ECO:0000313" key="4">
    <source>
        <dbReference type="Proteomes" id="UP000823399"/>
    </source>
</evidence>
<sequence>MALDFLSAPASSVDAKRTFSDGHLQVNHLQHSISSQTFKAQVAVGSWFNTPLMLDLSVTTNIMRQKMAKGKEKETGRVVSSKSTVIDIA</sequence>
<proteinExistence type="predicted"/>
<gene>
    <name evidence="3" type="ORF">F5147DRAFT_775695</name>
</gene>
<dbReference type="GO" id="GO:0046983">
    <property type="term" value="F:protein dimerization activity"/>
    <property type="evidence" value="ECO:0007669"/>
    <property type="project" value="InterPro"/>
</dbReference>